<dbReference type="InterPro" id="IPR022033">
    <property type="entry name" value="Rav1p_C"/>
</dbReference>
<proteinExistence type="predicted"/>
<comment type="caution">
    <text evidence="3">The sequence shown here is derived from an EMBL/GenBank/DDBJ whole genome shotgun (WGS) entry which is preliminary data.</text>
</comment>
<name>A0A8H3I2F7_9LECA</name>
<feature type="domain" description="RAVE complex protein Rav1 C-terminal" evidence="2">
    <location>
        <begin position="575"/>
        <end position="1210"/>
    </location>
</feature>
<dbReference type="GO" id="GO:0043291">
    <property type="term" value="C:RAVE complex"/>
    <property type="evidence" value="ECO:0007669"/>
    <property type="project" value="TreeGrafter"/>
</dbReference>
<dbReference type="OrthoDB" id="342131at2759"/>
<dbReference type="GO" id="GO:0007035">
    <property type="term" value="P:vacuolar acidification"/>
    <property type="evidence" value="ECO:0007669"/>
    <property type="project" value="TreeGrafter"/>
</dbReference>
<dbReference type="Proteomes" id="UP000664521">
    <property type="component" value="Unassembled WGS sequence"/>
</dbReference>
<sequence length="1284" mass="144973">MAKPTPGGKAAQVWPNEHIAHRDIALESVTISEETGKIAACDFETIYIYQPYGQNEGALKWSRQSTCRIASETQTIPTLSWGSSDELLLGTSSLQLLQTKDEGITIWKRKLPKPVKIAEFSPDANLIASVGFYDPLIKIWRRQSFGSEDTRFDFTYLLHPKTVNGARWRDGKNAEQAHGNVLYSICADNKVRIWAAVNPHGLQALQQWAVIDMMESIQPRIKTAISLSDRYAFFIHSQDLDLAAQQVIERSQSLGEPDHALEHLTEIAGRKPELCVVLDADGHMSAWGLENIGCKVRTTANVFNVAHIEDFRLPFTQIQNAYEKRVQFFTFCNKGSDKTLDIFIHHFDGRLQWLEANVSALFDPSPRRDRVHSKALWTGHESTIRKIVRSANGRALISRTSGNEGLIWKQMNAEKGAALIRASTLVCQEHIHRTCLLQEGNFVVNLHHDQISLWSAQSSEAILVASCHYKLVGKPLCLIVLPESSHKSKYFHLATISSAMHGIVWKVMLPPSNSNDASTEGDSTPRITEFCHFATPLQDDITFVLPVDPAGSPLQMSGFFDAFAKDVAVSYSDRGVLRTWTAELDTQKSNIKWLITSTVETSIIRPSLASTSSIRKSAIVDSARTGLTIWDMRSGQLEHEARYEPQDQIQDLDWSSTPDDQSILAVGFPHKVIILAQMRFDYLNVGPAWAPIREIHLKESTPHPIGDSTWLGSGHLVIGAGNQLYVYDKEVITSDDMITDLSILVHEHKAMDLFKLVTLLNGPLPVFHPQFLGQCILVGKSSLVQKIIVGLHKALKYFSTGDDLDSFVSIAAEAFYTESEVTVEAARKELRSSYADFDDVDEDETVTEDLAARLNGNLTKLPIPQLSNHEQIHLANIIECVATAEKYRRSMDDNAMRYLLFFRQHMLRKTQVPRIGFNITWREIVWAFHSGSQDILVDLVSKQFQGKILWMHARESGMFMWMTDLTALRVQFEVIARNEYTKTDEKNPVDCSLYYLALRKKNVLTGLWRMAGWNREQSATQKLLSNNFQDPRWKTAALKNAYALLGRHRFEYAASFFLLAGDLQAAVDVCFNQLNDLQLAVAIARVYDGDDSSVLHALLEDKVLPQAAFDGNRWLATWAFWMLGRRDMAVRVLISPVYSLVDTPDTPNLRSRSYLSSDPALVVLYKQLRDKTLQTLKGASKISPRAEWEFVVQNARLYDRMGCDLLALDLVRNWQFLVQPREPPFTQDAPPDPRKLLRRRSSLVVDDLPSPRSPLEKRFSFGKPPPKPVFEEPEANSLLDNFGF</sequence>
<dbReference type="SUPFAM" id="SSF69322">
    <property type="entry name" value="Tricorn protease domain 2"/>
    <property type="match status" value="1"/>
</dbReference>
<evidence type="ECO:0000313" key="4">
    <source>
        <dbReference type="Proteomes" id="UP000664521"/>
    </source>
</evidence>
<dbReference type="SUPFAM" id="SSF50978">
    <property type="entry name" value="WD40 repeat-like"/>
    <property type="match status" value="1"/>
</dbReference>
<accession>A0A8H3I2F7</accession>
<gene>
    <name evidence="3" type="primary">RAV1</name>
    <name evidence="3" type="ORF">HETSPECPRED_004757</name>
</gene>
<dbReference type="InterPro" id="IPR052208">
    <property type="entry name" value="DmX-like/RAVE_component"/>
</dbReference>
<reference evidence="3" key="1">
    <citation type="submission" date="2021-03" db="EMBL/GenBank/DDBJ databases">
        <authorList>
            <person name="Tagirdzhanova G."/>
        </authorList>
    </citation>
    <scope>NUCLEOTIDE SEQUENCE</scope>
</reference>
<dbReference type="PANTHER" id="PTHR13950">
    <property type="entry name" value="RABCONNECTIN-RELATED"/>
    <property type="match status" value="1"/>
</dbReference>
<dbReference type="EMBL" id="CAJPDS010000003">
    <property type="protein sequence ID" value="CAF9904690.1"/>
    <property type="molecule type" value="Genomic_DNA"/>
</dbReference>
<organism evidence="3 4">
    <name type="scientific">Heterodermia speciosa</name>
    <dbReference type="NCBI Taxonomy" id="116794"/>
    <lineage>
        <taxon>Eukaryota</taxon>
        <taxon>Fungi</taxon>
        <taxon>Dikarya</taxon>
        <taxon>Ascomycota</taxon>
        <taxon>Pezizomycotina</taxon>
        <taxon>Lecanoromycetes</taxon>
        <taxon>OSLEUM clade</taxon>
        <taxon>Lecanoromycetidae</taxon>
        <taxon>Caliciales</taxon>
        <taxon>Physciaceae</taxon>
        <taxon>Heterodermia</taxon>
    </lineage>
</organism>
<dbReference type="Pfam" id="PF12234">
    <property type="entry name" value="Rav1p_C"/>
    <property type="match status" value="1"/>
</dbReference>
<dbReference type="Gene3D" id="2.130.10.10">
    <property type="entry name" value="YVTN repeat-like/Quinoprotein amine dehydrogenase"/>
    <property type="match status" value="1"/>
</dbReference>
<evidence type="ECO:0000256" key="1">
    <source>
        <dbReference type="SAM" id="MobiDB-lite"/>
    </source>
</evidence>
<evidence type="ECO:0000313" key="3">
    <source>
        <dbReference type="EMBL" id="CAF9904690.1"/>
    </source>
</evidence>
<keyword evidence="4" id="KW-1185">Reference proteome</keyword>
<dbReference type="InterPro" id="IPR036322">
    <property type="entry name" value="WD40_repeat_dom_sf"/>
</dbReference>
<dbReference type="InterPro" id="IPR015943">
    <property type="entry name" value="WD40/YVTN_repeat-like_dom_sf"/>
</dbReference>
<evidence type="ECO:0000259" key="2">
    <source>
        <dbReference type="Pfam" id="PF12234"/>
    </source>
</evidence>
<protein>
    <submittedName>
        <fullName evidence="3">Regulator of (H+)-ATPase in vacuolar membrane</fullName>
    </submittedName>
</protein>
<feature type="region of interest" description="Disordered" evidence="1">
    <location>
        <begin position="1245"/>
        <end position="1284"/>
    </location>
</feature>
<dbReference type="PANTHER" id="PTHR13950:SF9">
    <property type="entry name" value="RABCONNECTIN-3A"/>
    <property type="match status" value="1"/>
</dbReference>